<dbReference type="WBParaSite" id="PSAMB.scaffold3626size17547.g22064.t1">
    <property type="protein sequence ID" value="PSAMB.scaffold3626size17547.g22064.t1"/>
    <property type="gene ID" value="PSAMB.scaffold3626size17547.g22064"/>
</dbReference>
<organism evidence="14 15">
    <name type="scientific">Plectus sambesii</name>
    <dbReference type="NCBI Taxonomy" id="2011161"/>
    <lineage>
        <taxon>Eukaryota</taxon>
        <taxon>Metazoa</taxon>
        <taxon>Ecdysozoa</taxon>
        <taxon>Nematoda</taxon>
        <taxon>Chromadorea</taxon>
        <taxon>Plectida</taxon>
        <taxon>Plectina</taxon>
        <taxon>Plectoidea</taxon>
        <taxon>Plectidae</taxon>
        <taxon>Plectus</taxon>
    </lineage>
</organism>
<dbReference type="SUPFAM" id="SSF48508">
    <property type="entry name" value="Nuclear receptor ligand-binding domain"/>
    <property type="match status" value="2"/>
</dbReference>
<keyword evidence="8" id="KW-0804">Transcription</keyword>
<dbReference type="PANTHER" id="PTHR46011">
    <property type="entry name" value="NUCLEAR HORMONE RECEPTOR FAMILY MEMBER NHR-86-RELATED"/>
    <property type="match status" value="1"/>
</dbReference>
<keyword evidence="5" id="KW-0862">Zinc</keyword>
<dbReference type="SUPFAM" id="SSF57716">
    <property type="entry name" value="Glucocorticoid receptor-like (DNA-binding domain)"/>
    <property type="match status" value="1"/>
</dbReference>
<evidence type="ECO:0000256" key="2">
    <source>
        <dbReference type="ARBA" id="ARBA00005993"/>
    </source>
</evidence>
<keyword evidence="9" id="KW-0675">Receptor</keyword>
<feature type="compositionally biased region" description="Basic and acidic residues" evidence="11">
    <location>
        <begin position="7"/>
        <end position="24"/>
    </location>
</feature>
<keyword evidence="6" id="KW-0805">Transcription regulation</keyword>
<evidence type="ECO:0000259" key="13">
    <source>
        <dbReference type="PROSITE" id="PS51843"/>
    </source>
</evidence>
<comment type="subcellular location">
    <subcellularLocation>
        <location evidence="1">Nucleus</location>
    </subcellularLocation>
</comment>
<keyword evidence="4" id="KW-0863">Zinc-finger</keyword>
<evidence type="ECO:0000256" key="5">
    <source>
        <dbReference type="ARBA" id="ARBA00022833"/>
    </source>
</evidence>
<dbReference type="InterPro" id="IPR035500">
    <property type="entry name" value="NHR-like_dom_sf"/>
</dbReference>
<dbReference type="SMART" id="SM00430">
    <property type="entry name" value="HOLI"/>
    <property type="match status" value="2"/>
</dbReference>
<sequence>MDVAEVQPKRDSSARGIQKRREPSVDIDRPNIAVVLNQVDAGRGNEPVDQEINHWEFNANYAPQEDNHRQGYLLDEVIELYHKMLDRRKFMLSDFKPLKSFFSNEQQTSSHTQPSLRPFAHFCPDDKYALFKNFSVQFYFVEGCYRTYLNNGVQTNSFTLATGETVNLDKTDQFFDRFATKILDAATLKKLCHSMFTQGMRDLVEPMTTMKMTEREMLAFNLIILYNSQNAADLGLDQQNALIKARNEVLDDLHQYYCDNNIEDGEIRLGNLILLVPAVLEWSHKKKEQSQIARMFEPCSEDETWSELANTCAACAAFFRRTVAKAESFSCVRDQKCSVDQAVRNVCRACRFAKCLSVAMDVTEVQPKRDTSSREIQKRREAPVDIERPSVAVIFNQVDVGGGKELAAQEINHLQYNANCTPKEVNRRQGYLLDEVTESYHKLLDRRQFMLSDFKPLKSIFSDEQQTSSNTQPFKLTRESEVRMRKREMVLVGHFMQSLRPLSGFSPDDKFALFKQFSMQFYFVEGCYRTYLNDGVQKNSFTMATGEILCLDNLGQFFERFATKILDAATLEKLCHSVLTQGMRGLVEPMTAMKMTEREMLAFNLIILYSSQSAIDLGLDQQNALIKARNEVLDDLHQYYCDNNIEDGEVRLGNLILLVPAVLDWSYKMKEQTQIARIFEPYSADENLCELYELH</sequence>
<dbReference type="SMART" id="SM00399">
    <property type="entry name" value="ZnF_C4"/>
    <property type="match status" value="1"/>
</dbReference>
<reference evidence="15" key="1">
    <citation type="submission" date="2022-11" db="UniProtKB">
        <authorList>
            <consortium name="WormBaseParasite"/>
        </authorList>
    </citation>
    <scope>IDENTIFICATION</scope>
</reference>
<feature type="domain" description="Nuclear receptor" evidence="12">
    <location>
        <begin position="287"/>
        <end position="367"/>
    </location>
</feature>
<comment type="similarity">
    <text evidence="2">Belongs to the nuclear hormone receptor family.</text>
</comment>
<evidence type="ECO:0000256" key="6">
    <source>
        <dbReference type="ARBA" id="ARBA00023015"/>
    </source>
</evidence>
<proteinExistence type="inferred from homology"/>
<evidence type="ECO:0000313" key="14">
    <source>
        <dbReference type="Proteomes" id="UP000887566"/>
    </source>
</evidence>
<dbReference type="Gene3D" id="3.30.50.10">
    <property type="entry name" value="Erythroid Transcription Factor GATA-1, subunit A"/>
    <property type="match status" value="1"/>
</dbReference>
<keyword evidence="10" id="KW-0539">Nucleus</keyword>
<dbReference type="Proteomes" id="UP000887566">
    <property type="component" value="Unplaced"/>
</dbReference>
<keyword evidence="3" id="KW-0479">Metal-binding</keyword>
<dbReference type="PRINTS" id="PR00047">
    <property type="entry name" value="STROIDFINGER"/>
</dbReference>
<evidence type="ECO:0000256" key="11">
    <source>
        <dbReference type="SAM" id="MobiDB-lite"/>
    </source>
</evidence>
<protein>
    <submittedName>
        <fullName evidence="15">NR LBD domain-containing protein</fullName>
    </submittedName>
</protein>
<dbReference type="GO" id="GO:0005634">
    <property type="term" value="C:nucleus"/>
    <property type="evidence" value="ECO:0007669"/>
    <property type="project" value="UniProtKB-SubCell"/>
</dbReference>
<accession>A0A914WDQ5</accession>
<name>A0A914WDQ5_9BILA</name>
<evidence type="ECO:0000256" key="8">
    <source>
        <dbReference type="ARBA" id="ARBA00023163"/>
    </source>
</evidence>
<evidence type="ECO:0000256" key="7">
    <source>
        <dbReference type="ARBA" id="ARBA00023125"/>
    </source>
</evidence>
<dbReference type="CDD" id="cd06960">
    <property type="entry name" value="NR_DBD_HNF4A"/>
    <property type="match status" value="1"/>
</dbReference>
<evidence type="ECO:0000256" key="10">
    <source>
        <dbReference type="ARBA" id="ARBA00023242"/>
    </source>
</evidence>
<evidence type="ECO:0000313" key="15">
    <source>
        <dbReference type="WBParaSite" id="PSAMB.scaffold3626size17547.g22064.t1"/>
    </source>
</evidence>
<dbReference type="Pfam" id="PF00104">
    <property type="entry name" value="Hormone_recep"/>
    <property type="match status" value="2"/>
</dbReference>
<dbReference type="InterPro" id="IPR049636">
    <property type="entry name" value="HNF4-like_DBD"/>
</dbReference>
<feature type="region of interest" description="Disordered" evidence="11">
    <location>
        <begin position="1"/>
        <end position="24"/>
    </location>
</feature>
<evidence type="ECO:0000256" key="3">
    <source>
        <dbReference type="ARBA" id="ARBA00022723"/>
    </source>
</evidence>
<dbReference type="Gene3D" id="1.10.565.10">
    <property type="entry name" value="Retinoid X Receptor"/>
    <property type="match status" value="2"/>
</dbReference>
<feature type="domain" description="NR LBD" evidence="13">
    <location>
        <begin position="452"/>
        <end position="695"/>
    </location>
</feature>
<evidence type="ECO:0000256" key="1">
    <source>
        <dbReference type="ARBA" id="ARBA00004123"/>
    </source>
</evidence>
<dbReference type="GO" id="GO:0003700">
    <property type="term" value="F:DNA-binding transcription factor activity"/>
    <property type="evidence" value="ECO:0007669"/>
    <property type="project" value="InterPro"/>
</dbReference>
<dbReference type="PROSITE" id="PS51843">
    <property type="entry name" value="NR_LBD"/>
    <property type="match status" value="2"/>
</dbReference>
<dbReference type="AlphaFoldDB" id="A0A914WDQ5"/>
<evidence type="ECO:0000259" key="12">
    <source>
        <dbReference type="PROSITE" id="PS51030"/>
    </source>
</evidence>
<dbReference type="InterPro" id="IPR000536">
    <property type="entry name" value="Nucl_hrmn_rcpt_lig-bd"/>
</dbReference>
<keyword evidence="14" id="KW-1185">Reference proteome</keyword>
<evidence type="ECO:0000256" key="9">
    <source>
        <dbReference type="ARBA" id="ARBA00023170"/>
    </source>
</evidence>
<evidence type="ECO:0000256" key="4">
    <source>
        <dbReference type="ARBA" id="ARBA00022771"/>
    </source>
</evidence>
<dbReference type="GO" id="GO:0008270">
    <property type="term" value="F:zinc ion binding"/>
    <property type="evidence" value="ECO:0007669"/>
    <property type="project" value="UniProtKB-KW"/>
</dbReference>
<dbReference type="PROSITE" id="PS51030">
    <property type="entry name" value="NUCLEAR_REC_DBD_2"/>
    <property type="match status" value="1"/>
</dbReference>
<dbReference type="Pfam" id="PF00105">
    <property type="entry name" value="zf-C4"/>
    <property type="match status" value="1"/>
</dbReference>
<dbReference type="InterPro" id="IPR013088">
    <property type="entry name" value="Znf_NHR/GATA"/>
</dbReference>
<feature type="domain" description="NR LBD" evidence="13">
    <location>
        <begin position="69"/>
        <end position="312"/>
    </location>
</feature>
<keyword evidence="7" id="KW-0238">DNA-binding</keyword>
<dbReference type="GO" id="GO:0000978">
    <property type="term" value="F:RNA polymerase II cis-regulatory region sequence-specific DNA binding"/>
    <property type="evidence" value="ECO:0007669"/>
    <property type="project" value="InterPro"/>
</dbReference>
<dbReference type="InterPro" id="IPR001628">
    <property type="entry name" value="Znf_hrmn_rcpt"/>
</dbReference>